<comment type="caution">
    <text evidence="4">The sequence shown here is derived from an EMBL/GenBank/DDBJ whole genome shotgun (WGS) entry which is preliminary data.</text>
</comment>
<evidence type="ECO:0000259" key="3">
    <source>
        <dbReference type="Pfam" id="PF00591"/>
    </source>
</evidence>
<dbReference type="InterPro" id="IPR000312">
    <property type="entry name" value="Glycosyl_Trfase_fam3"/>
</dbReference>
<accession>A0A2M6R9F3</accession>
<dbReference type="Gene3D" id="3.40.1030.10">
    <property type="entry name" value="Nucleoside phosphorylase/phosphoribosyltransferase catalytic domain"/>
    <property type="match status" value="1"/>
</dbReference>
<evidence type="ECO:0000256" key="2">
    <source>
        <dbReference type="ARBA" id="ARBA00022679"/>
    </source>
</evidence>
<dbReference type="EMBL" id="PEZX01000013">
    <property type="protein sequence ID" value="PIS07175.1"/>
    <property type="molecule type" value="Genomic_DNA"/>
</dbReference>
<dbReference type="InterPro" id="IPR005940">
    <property type="entry name" value="Anthranilate_Pribosyl_Tfrase"/>
</dbReference>
<evidence type="ECO:0000313" key="4">
    <source>
        <dbReference type="EMBL" id="PIS07175.1"/>
    </source>
</evidence>
<dbReference type="PANTHER" id="PTHR43285">
    <property type="entry name" value="ANTHRANILATE PHOSPHORIBOSYLTRANSFERASE"/>
    <property type="match status" value="1"/>
</dbReference>
<reference evidence="5" key="1">
    <citation type="submission" date="2017-09" db="EMBL/GenBank/DDBJ databases">
        <title>Depth-based differentiation of microbial function through sediment-hosted aquifers and enrichment of novel symbionts in the deep terrestrial subsurface.</title>
        <authorList>
            <person name="Probst A.J."/>
            <person name="Ladd B."/>
            <person name="Jarett J.K."/>
            <person name="Geller-Mcgrath D.E."/>
            <person name="Sieber C.M.K."/>
            <person name="Emerson J.B."/>
            <person name="Anantharaman K."/>
            <person name="Thomas B.C."/>
            <person name="Malmstrom R."/>
            <person name="Stieglmeier M."/>
            <person name="Klingl A."/>
            <person name="Woyke T."/>
            <person name="Ryan C.M."/>
            <person name="Banfield J.F."/>
        </authorList>
    </citation>
    <scope>NUCLEOTIDE SEQUENCE [LARGE SCALE GENOMIC DNA]</scope>
</reference>
<name>A0A2M6R9F3_9BACT</name>
<dbReference type="Pfam" id="PF00591">
    <property type="entry name" value="Glycos_transf_3"/>
    <property type="match status" value="1"/>
</dbReference>
<evidence type="ECO:0000313" key="5">
    <source>
        <dbReference type="Proteomes" id="UP000231162"/>
    </source>
</evidence>
<dbReference type="InterPro" id="IPR035902">
    <property type="entry name" value="Nuc_phospho_transferase"/>
</dbReference>
<dbReference type="Proteomes" id="UP000231162">
    <property type="component" value="Unassembled WGS sequence"/>
</dbReference>
<keyword evidence="1" id="KW-0328">Glycosyltransferase</keyword>
<dbReference type="GO" id="GO:0005829">
    <property type="term" value="C:cytosol"/>
    <property type="evidence" value="ECO:0007669"/>
    <property type="project" value="TreeGrafter"/>
</dbReference>
<sequence>MNDSNNFEKAIEYGLTIIKSAFSLDGFDIQKKIKLGEGIQVVSMAGSGKKEVKLLNISSMSAIITAVVGKAIGRNIVVTKTISRATSSVTGSGDIFELMGVNLNLTVGRMADIACKTKLGVFDINGITPRLNRVYDGRLHNVQIFAGLVGGAAIVNPVDANLINYGLTRGSTKLCLAILNKLYPKKDIIIIQGKNHNSKPVIDQISIAADTVIAQNIKGHMVIKKVTPKDFGFDFKSFKYIKTKKSSRENLNEFIKVLAGRGNKDLEQTIAMETSVNLFGL</sequence>
<dbReference type="PANTHER" id="PTHR43285:SF2">
    <property type="entry name" value="ANTHRANILATE PHOSPHORIBOSYLTRANSFERASE"/>
    <property type="match status" value="1"/>
</dbReference>
<organism evidence="4 5">
    <name type="scientific">Candidatus Berkelbacteria bacterium CG10_big_fil_rev_8_21_14_0_10_43_14</name>
    <dbReference type="NCBI Taxonomy" id="1974515"/>
    <lineage>
        <taxon>Bacteria</taxon>
        <taxon>Candidatus Berkelbacteria</taxon>
    </lineage>
</organism>
<dbReference type="GO" id="GO:0004048">
    <property type="term" value="F:anthranilate phosphoribosyltransferase activity"/>
    <property type="evidence" value="ECO:0007669"/>
    <property type="project" value="InterPro"/>
</dbReference>
<dbReference type="SUPFAM" id="SSF52418">
    <property type="entry name" value="Nucleoside phosphorylase/phosphoribosyltransferase catalytic domain"/>
    <property type="match status" value="1"/>
</dbReference>
<dbReference type="AlphaFoldDB" id="A0A2M6R9F3"/>
<feature type="domain" description="Glycosyl transferase family 3" evidence="3">
    <location>
        <begin position="41"/>
        <end position="276"/>
    </location>
</feature>
<keyword evidence="2" id="KW-0808">Transferase</keyword>
<proteinExistence type="predicted"/>
<protein>
    <recommendedName>
        <fullName evidence="3">Glycosyl transferase family 3 domain-containing protein</fullName>
    </recommendedName>
</protein>
<evidence type="ECO:0000256" key="1">
    <source>
        <dbReference type="ARBA" id="ARBA00022676"/>
    </source>
</evidence>
<gene>
    <name evidence="4" type="ORF">COT79_00735</name>
</gene>
<dbReference type="GO" id="GO:0000162">
    <property type="term" value="P:L-tryptophan biosynthetic process"/>
    <property type="evidence" value="ECO:0007669"/>
    <property type="project" value="InterPro"/>
</dbReference>